<dbReference type="Gene3D" id="3.40.190.10">
    <property type="entry name" value="Periplasmic binding protein-like II"/>
    <property type="match status" value="2"/>
</dbReference>
<dbReference type="SUPFAM" id="SSF53850">
    <property type="entry name" value="Periplasmic binding protein-like II"/>
    <property type="match status" value="1"/>
</dbReference>
<dbReference type="Pfam" id="PF13416">
    <property type="entry name" value="SBP_bac_8"/>
    <property type="match status" value="1"/>
</dbReference>
<dbReference type="PANTHER" id="PTHR43649">
    <property type="entry name" value="ARABINOSE-BINDING PROTEIN-RELATED"/>
    <property type="match status" value="1"/>
</dbReference>
<evidence type="ECO:0000256" key="2">
    <source>
        <dbReference type="ARBA" id="ARBA00022448"/>
    </source>
</evidence>
<sequence length="470" mass="49259">MVNRFLWLFVIGALCAGCSSTTSRAAVPVTDATETSPSVVSDSTIAVTPPRCVSPTGNETIRIWHILPDQNAGKLFNELVTGFNASQTQITLKSESLKGFGAMLDRLNATPKADWPDIVISSTASLERLTDAAGTITPAECPSGKASAAGLLPVVAAAYTADGELQAIPYGVSTLLLLFDANEMTAAGLDPKQPPTTPDALMAASKAVVERGVGKYGLVVHEWYANYVIQQWAAQRGTIVAAPNNGRNGEKISVDFNTADNRAAMKWLDEVVRTGGATWIGGQQTGQEDLVRVILDSTFTIHTSGSIGDILAVEGRGQLSNFKLGVGPMPGPGVGGLVGGNAMFMIDHQAPERAGAAWNVVRWLTESSQMARFDVATGYIPPSAAVAAEPALVAAWKQHPELKVGYDQLAAMSGSAASAGPLYGPSIDPVFWALTHAILDDHADPGAALDAASKQANQLLADFLAKRPTR</sequence>
<dbReference type="InterPro" id="IPR006059">
    <property type="entry name" value="SBP"/>
</dbReference>
<dbReference type="AlphaFoldDB" id="A0A6J6YA46"/>
<evidence type="ECO:0000256" key="3">
    <source>
        <dbReference type="ARBA" id="ARBA00022729"/>
    </source>
</evidence>
<accession>A0A6J6YA46</accession>
<dbReference type="GO" id="GO:0030313">
    <property type="term" value="C:cell envelope"/>
    <property type="evidence" value="ECO:0007669"/>
    <property type="project" value="UniProtKB-SubCell"/>
</dbReference>
<comment type="subcellular location">
    <subcellularLocation>
        <location evidence="1">Cell envelope</location>
    </subcellularLocation>
</comment>
<proteinExistence type="predicted"/>
<evidence type="ECO:0000313" key="4">
    <source>
        <dbReference type="EMBL" id="CAB4804136.1"/>
    </source>
</evidence>
<name>A0A6J6YA46_9ZZZZ</name>
<keyword evidence="3" id="KW-0732">Signal</keyword>
<dbReference type="EMBL" id="CAFAAI010000206">
    <property type="protein sequence ID" value="CAB4804136.1"/>
    <property type="molecule type" value="Genomic_DNA"/>
</dbReference>
<keyword evidence="2" id="KW-0813">Transport</keyword>
<reference evidence="4" key="1">
    <citation type="submission" date="2020-05" db="EMBL/GenBank/DDBJ databases">
        <authorList>
            <person name="Chiriac C."/>
            <person name="Salcher M."/>
            <person name="Ghai R."/>
            <person name="Kavagutti S V."/>
        </authorList>
    </citation>
    <scope>NUCLEOTIDE SEQUENCE</scope>
</reference>
<evidence type="ECO:0000256" key="1">
    <source>
        <dbReference type="ARBA" id="ARBA00004196"/>
    </source>
</evidence>
<dbReference type="PANTHER" id="PTHR43649:SF31">
    <property type="entry name" value="SN-GLYCEROL-3-PHOSPHATE-BINDING PERIPLASMIC PROTEIN UGPB"/>
    <property type="match status" value="1"/>
</dbReference>
<dbReference type="InterPro" id="IPR050490">
    <property type="entry name" value="Bact_solute-bd_prot1"/>
</dbReference>
<protein>
    <submittedName>
        <fullName evidence="4">Unannotated protein</fullName>
    </submittedName>
</protein>
<organism evidence="4">
    <name type="scientific">freshwater metagenome</name>
    <dbReference type="NCBI Taxonomy" id="449393"/>
    <lineage>
        <taxon>unclassified sequences</taxon>
        <taxon>metagenomes</taxon>
        <taxon>ecological metagenomes</taxon>
    </lineage>
</organism>
<gene>
    <name evidence="4" type="ORF">UFOPK2992_01185</name>
</gene>